<evidence type="ECO:0000256" key="1">
    <source>
        <dbReference type="ARBA" id="ARBA00008511"/>
    </source>
</evidence>
<dbReference type="AlphaFoldDB" id="A0A0R3ULS2"/>
<evidence type="ECO:0000313" key="5">
    <source>
        <dbReference type="Proteomes" id="UP000267029"/>
    </source>
</evidence>
<feature type="domain" description="PIH1 N-terminal" evidence="3">
    <location>
        <begin position="98"/>
        <end position="193"/>
    </location>
</feature>
<gene>
    <name evidence="4" type="ORF">MCOS_LOCUS8646</name>
</gene>
<evidence type="ECO:0000259" key="3">
    <source>
        <dbReference type="Pfam" id="PF08190"/>
    </source>
</evidence>
<dbReference type="PANTHER" id="PTHR22997:SF3">
    <property type="entry name" value="PROTEIN KINTOUN"/>
    <property type="match status" value="1"/>
</dbReference>
<sequence>MEKSLKDLNLTNDELDRLGKAFKDPEFLKLFAEYAEELNDPENKRRYEEEIRMAEMERGMDLEFINPTGYCVLKSRNWPSLASEKLKKLPGKDVPKLSEGQKVFLNICSSEKLGKPEMKRSGDGRGATWSIPHSFAPPTEDLEKENKMCLVVDVVFHPEAVERSKASQAFRGLIFATAVEGVHRQFGFHLGMTREQAKATWKSDKTNEKAILSSVRLLKGVTHKGALRATVIRRKRPDFAECQERLEEAEKVAFSEARRGPNPKEALAALSKYKRCMDDCFGKSKLNTSEAEDSTSKYKRPEVKVTHSSEFDMLNYTNGPTNEGLPVRPSAIKVEVSLPGIESAACLDLDITEKRIHLQVSAEV</sequence>
<dbReference type="EMBL" id="UXSR01005549">
    <property type="protein sequence ID" value="VDD82643.1"/>
    <property type="molecule type" value="Genomic_DNA"/>
</dbReference>
<dbReference type="InterPro" id="IPR050734">
    <property type="entry name" value="PIH1/Kintoun_subfamily"/>
</dbReference>
<dbReference type="GO" id="GO:0005737">
    <property type="term" value="C:cytoplasm"/>
    <property type="evidence" value="ECO:0007669"/>
    <property type="project" value="TreeGrafter"/>
</dbReference>
<keyword evidence="5" id="KW-1185">Reference proteome</keyword>
<dbReference type="PANTHER" id="PTHR22997">
    <property type="entry name" value="PIH1 DOMAIN-CONTAINING PROTEIN 1"/>
    <property type="match status" value="1"/>
</dbReference>
<accession>A0A0R3ULS2</accession>
<name>A0A0R3ULS2_MESCO</name>
<organism evidence="4 5">
    <name type="scientific">Mesocestoides corti</name>
    <name type="common">Flatworm</name>
    <dbReference type="NCBI Taxonomy" id="53468"/>
    <lineage>
        <taxon>Eukaryota</taxon>
        <taxon>Metazoa</taxon>
        <taxon>Spiralia</taxon>
        <taxon>Lophotrochozoa</taxon>
        <taxon>Platyhelminthes</taxon>
        <taxon>Cestoda</taxon>
        <taxon>Eucestoda</taxon>
        <taxon>Cyclophyllidea</taxon>
        <taxon>Mesocestoididae</taxon>
        <taxon>Mesocestoides</taxon>
    </lineage>
</organism>
<comment type="similarity">
    <text evidence="1">Belongs to the PIH1 family.</text>
</comment>
<feature type="region of interest" description="Disordered" evidence="2">
    <location>
        <begin position="115"/>
        <end position="137"/>
    </location>
</feature>
<dbReference type="InterPro" id="IPR012981">
    <property type="entry name" value="PIH1_N"/>
</dbReference>
<reference evidence="4 5" key="1">
    <citation type="submission" date="2018-10" db="EMBL/GenBank/DDBJ databases">
        <authorList>
            <consortium name="Pathogen Informatics"/>
        </authorList>
    </citation>
    <scope>NUCLEOTIDE SEQUENCE [LARGE SCALE GENOMIC DNA]</scope>
</reference>
<dbReference type="Pfam" id="PF08190">
    <property type="entry name" value="PIH1"/>
    <property type="match status" value="2"/>
</dbReference>
<evidence type="ECO:0000256" key="2">
    <source>
        <dbReference type="SAM" id="MobiDB-lite"/>
    </source>
</evidence>
<feature type="domain" description="PIH1 N-terminal" evidence="3">
    <location>
        <begin position="38"/>
        <end position="76"/>
    </location>
</feature>
<dbReference type="STRING" id="53468.A0A0R3ULS2"/>
<dbReference type="Proteomes" id="UP000267029">
    <property type="component" value="Unassembled WGS sequence"/>
</dbReference>
<proteinExistence type="inferred from homology"/>
<dbReference type="OrthoDB" id="546764at2759"/>
<protein>
    <recommendedName>
        <fullName evidence="3">PIH1 N-terminal domain-containing protein</fullName>
    </recommendedName>
</protein>
<evidence type="ECO:0000313" key="4">
    <source>
        <dbReference type="EMBL" id="VDD82643.1"/>
    </source>
</evidence>